<dbReference type="RefSeq" id="WP_071634084.1">
    <property type="nucleotide sequence ID" value="NZ_MOEC01000042.1"/>
</dbReference>
<dbReference type="EMBL" id="MOEC01000042">
    <property type="protein sequence ID" value="OIS90741.1"/>
    <property type="molecule type" value="Genomic_DNA"/>
</dbReference>
<evidence type="ECO:0000313" key="1">
    <source>
        <dbReference type="EMBL" id="OIS90741.1"/>
    </source>
</evidence>
<keyword evidence="2" id="KW-1185">Reference proteome</keyword>
<name>A0A1J6HC93_9HYPH</name>
<dbReference type="AlphaFoldDB" id="A0A1J6HC93"/>
<gene>
    <name evidence="1" type="ORF">BLA27_25320</name>
</gene>
<organism evidence="1 2">
    <name type="scientific">Brucella cytisi</name>
    <dbReference type="NCBI Taxonomy" id="407152"/>
    <lineage>
        <taxon>Bacteria</taxon>
        <taxon>Pseudomonadati</taxon>
        <taxon>Pseudomonadota</taxon>
        <taxon>Alphaproteobacteria</taxon>
        <taxon>Hyphomicrobiales</taxon>
        <taxon>Brucellaceae</taxon>
        <taxon>Brucella/Ochrobactrum group</taxon>
        <taxon>Brucella</taxon>
    </lineage>
</organism>
<sequence length="115" mass="12780">MRQRNVRLLFVPAAAIVLAGYGPPKEYAQQEIEELRTEIIQCVSKLSKVRGIPLDGKASIKLVVSEGGLFEEIEVRHDGDDGNVTFGKDASDMILECEPLKSKYVGPVNFTIEFR</sequence>
<protein>
    <submittedName>
        <fullName evidence="1">Uncharacterized protein</fullName>
    </submittedName>
</protein>
<reference evidence="1 2" key="1">
    <citation type="submission" date="2016-10" db="EMBL/GenBank/DDBJ databases">
        <title>The Draft Genome Sequence of the Potato Rhizosphere Bacteria Ochrobactrum sp. IPA7.2.</title>
        <authorList>
            <person name="Gogoleva N.E."/>
            <person name="Khlopko Y.A."/>
            <person name="Burygin G.L."/>
            <person name="Plotnikov A.O."/>
        </authorList>
    </citation>
    <scope>NUCLEOTIDE SEQUENCE [LARGE SCALE GENOMIC DNA]</scope>
    <source>
        <strain evidence="1 2">IPA7.2</strain>
    </source>
</reference>
<accession>A0A1J6HC93</accession>
<proteinExistence type="predicted"/>
<dbReference type="Proteomes" id="UP000182985">
    <property type="component" value="Unassembled WGS sequence"/>
</dbReference>
<evidence type="ECO:0000313" key="2">
    <source>
        <dbReference type="Proteomes" id="UP000182985"/>
    </source>
</evidence>
<comment type="caution">
    <text evidence="1">The sequence shown here is derived from an EMBL/GenBank/DDBJ whole genome shotgun (WGS) entry which is preliminary data.</text>
</comment>